<dbReference type="InterPro" id="IPR002933">
    <property type="entry name" value="Peptidase_M20"/>
</dbReference>
<dbReference type="InterPro" id="IPR036264">
    <property type="entry name" value="Bact_exopeptidase_dim_dom"/>
</dbReference>
<dbReference type="PANTHER" id="PTHR32494:SF5">
    <property type="entry name" value="ALLANTOATE AMIDOHYDROLASE"/>
    <property type="match status" value="1"/>
</dbReference>
<dbReference type="Gene3D" id="3.40.630.10">
    <property type="entry name" value="Zn peptidases"/>
    <property type="match status" value="1"/>
</dbReference>
<dbReference type="PANTHER" id="PTHR32494">
    <property type="entry name" value="ALLANTOATE DEIMINASE-RELATED"/>
    <property type="match status" value="1"/>
</dbReference>
<comment type="caution">
    <text evidence="3">The sequence shown here is derived from an EMBL/GenBank/DDBJ whole genome shotgun (WGS) entry which is preliminary data.</text>
</comment>
<evidence type="ECO:0000256" key="2">
    <source>
        <dbReference type="ARBA" id="ARBA00022801"/>
    </source>
</evidence>
<protein>
    <submittedName>
        <fullName evidence="3">Allantoate deiminase</fullName>
        <ecNumber evidence="3">3.5.3.9</ecNumber>
    </submittedName>
</protein>
<organism evidence="3 4">
    <name type="scientific">Ottowia thiooxydans</name>
    <dbReference type="NCBI Taxonomy" id="219182"/>
    <lineage>
        <taxon>Bacteria</taxon>
        <taxon>Pseudomonadati</taxon>
        <taxon>Pseudomonadota</taxon>
        <taxon>Betaproteobacteria</taxon>
        <taxon>Burkholderiales</taxon>
        <taxon>Comamonadaceae</taxon>
        <taxon>Ottowia</taxon>
    </lineage>
</organism>
<dbReference type="GO" id="GO:0047652">
    <property type="term" value="F:allantoate deiminase activity"/>
    <property type="evidence" value="ECO:0007669"/>
    <property type="project" value="UniProtKB-EC"/>
</dbReference>
<dbReference type="SUPFAM" id="SSF55031">
    <property type="entry name" value="Bacterial exopeptidase dimerisation domain"/>
    <property type="match status" value="1"/>
</dbReference>
<dbReference type="NCBIfam" id="NF006771">
    <property type="entry name" value="PRK09290.1-5"/>
    <property type="match status" value="1"/>
</dbReference>
<sequence>MSIALPHIVVDRNLVEHCVMTLGSIGAAAGTGVKRTVYSPEWVKATDLYASWCADAGLIVRKDAVGNVWGRLQGTREDRSVASGSHIDTQLPGGRYDGALGCISAYIALRTLHEHFGAPRRSLEAVAFCEEEGSRFPAANLWGSRAVTGRIADGEAQRLKDYEGVILGDAMRAVGLDPARIKDAQRSDIDTFIELHVEQGPVLEHADIPIGLVTGITGLRHYVVEVTGEANHAGAFPMDLRRDPMAGAAEMISGVIDTANGIGRPAVTTVGRLQVEPNYPAIVPAKVRFTIDARHPDADALRDLYAMHEATLRAVAARRNLELSWQVTLDQPPSPSDAATVELLMSVAQEQGVRAMRMHSGAGHDTQVMAGIAKTAMIFVQSRRGRSHTPEEFTSVEHAAMGIEVLAGAMYRLAYA</sequence>
<proteinExistence type="inferred from homology"/>
<accession>A0ABV2QB37</accession>
<dbReference type="InterPro" id="IPR010158">
    <property type="entry name" value="Amidase_Cbmase"/>
</dbReference>
<dbReference type="CDD" id="cd03884">
    <property type="entry name" value="M20_bAS"/>
    <property type="match status" value="1"/>
</dbReference>
<evidence type="ECO:0000256" key="1">
    <source>
        <dbReference type="ARBA" id="ARBA00006153"/>
    </source>
</evidence>
<dbReference type="EMBL" id="JBEPSH010000006">
    <property type="protein sequence ID" value="MET4578252.1"/>
    <property type="molecule type" value="Genomic_DNA"/>
</dbReference>
<evidence type="ECO:0000313" key="4">
    <source>
        <dbReference type="Proteomes" id="UP001549320"/>
    </source>
</evidence>
<dbReference type="Proteomes" id="UP001549320">
    <property type="component" value="Unassembled WGS sequence"/>
</dbReference>
<dbReference type="Gene3D" id="3.30.70.360">
    <property type="match status" value="1"/>
</dbReference>
<keyword evidence="2 3" id="KW-0378">Hydrolase</keyword>
<dbReference type="EC" id="3.5.3.9" evidence="3"/>
<reference evidence="3 4" key="1">
    <citation type="submission" date="2024-06" db="EMBL/GenBank/DDBJ databases">
        <title>Sorghum-associated microbial communities from plants grown in Nebraska, USA.</title>
        <authorList>
            <person name="Schachtman D."/>
        </authorList>
    </citation>
    <scope>NUCLEOTIDE SEQUENCE [LARGE SCALE GENOMIC DNA]</scope>
    <source>
        <strain evidence="3 4">2709</strain>
    </source>
</reference>
<dbReference type="SUPFAM" id="SSF53187">
    <property type="entry name" value="Zn-dependent exopeptidases"/>
    <property type="match status" value="1"/>
</dbReference>
<dbReference type="RefSeq" id="WP_354445327.1">
    <property type="nucleotide sequence ID" value="NZ_JBEPSH010000006.1"/>
</dbReference>
<gene>
    <name evidence="3" type="ORF">ABIE13_003368</name>
</gene>
<dbReference type="Pfam" id="PF01546">
    <property type="entry name" value="Peptidase_M20"/>
    <property type="match status" value="1"/>
</dbReference>
<dbReference type="NCBIfam" id="TIGR01879">
    <property type="entry name" value="hydantase"/>
    <property type="match status" value="1"/>
</dbReference>
<keyword evidence="4" id="KW-1185">Reference proteome</keyword>
<comment type="similarity">
    <text evidence="1">Belongs to the peptidase M20 family.</text>
</comment>
<name>A0ABV2QB37_9BURK</name>
<evidence type="ECO:0000313" key="3">
    <source>
        <dbReference type="EMBL" id="MET4578252.1"/>
    </source>
</evidence>
<dbReference type="PIRSF" id="PIRSF001235">
    <property type="entry name" value="Amidase_carbamoylase"/>
    <property type="match status" value="1"/>
</dbReference>